<sequence>MRVQRRRGNYLSNESAYRNTLLRDRLNLDIPAGHIHTPGMQVFDQGDLYQVSDATFDAWRLAIVRQAQQPCTWSAPRA</sequence>
<proteinExistence type="predicted"/>
<dbReference type="EMBL" id="BSUZ01000001">
    <property type="protein sequence ID" value="GMA87155.1"/>
    <property type="molecule type" value="Genomic_DNA"/>
</dbReference>
<name>A0ABQ6JIT2_9ACTN</name>
<dbReference type="Proteomes" id="UP001157017">
    <property type="component" value="Unassembled WGS sequence"/>
</dbReference>
<evidence type="ECO:0000313" key="1">
    <source>
        <dbReference type="EMBL" id="GMA87155.1"/>
    </source>
</evidence>
<dbReference type="SUPFAM" id="SSF53182">
    <property type="entry name" value="Pyrrolidone carboxyl peptidase (pyroglutamate aminopeptidase)"/>
    <property type="match status" value="1"/>
</dbReference>
<comment type="caution">
    <text evidence="1">The sequence shown here is derived from an EMBL/GenBank/DDBJ whole genome shotgun (WGS) entry which is preliminary data.</text>
</comment>
<gene>
    <name evidence="1" type="ORF">GCM10025868_24050</name>
</gene>
<organism evidence="1 2">
    <name type="scientific">Angustibacter aerolatus</name>
    <dbReference type="NCBI Taxonomy" id="1162965"/>
    <lineage>
        <taxon>Bacteria</taxon>
        <taxon>Bacillati</taxon>
        <taxon>Actinomycetota</taxon>
        <taxon>Actinomycetes</taxon>
        <taxon>Kineosporiales</taxon>
        <taxon>Kineosporiaceae</taxon>
    </lineage>
</organism>
<reference evidence="2" key="1">
    <citation type="journal article" date="2019" name="Int. J. Syst. Evol. Microbiol.">
        <title>The Global Catalogue of Microorganisms (GCM) 10K type strain sequencing project: providing services to taxonomists for standard genome sequencing and annotation.</title>
        <authorList>
            <consortium name="The Broad Institute Genomics Platform"/>
            <consortium name="The Broad Institute Genome Sequencing Center for Infectious Disease"/>
            <person name="Wu L."/>
            <person name="Ma J."/>
        </authorList>
    </citation>
    <scope>NUCLEOTIDE SEQUENCE [LARGE SCALE GENOMIC DNA]</scope>
    <source>
        <strain evidence="2">NBRC 108730</strain>
    </source>
</reference>
<keyword evidence="2" id="KW-1185">Reference proteome</keyword>
<accession>A0ABQ6JIT2</accession>
<evidence type="ECO:0000313" key="2">
    <source>
        <dbReference type="Proteomes" id="UP001157017"/>
    </source>
</evidence>
<dbReference type="InterPro" id="IPR036440">
    <property type="entry name" value="Peptidase_C15-like_sf"/>
</dbReference>
<protein>
    <submittedName>
        <fullName evidence="1">Uncharacterized protein</fullName>
    </submittedName>
</protein>